<name>A0A9X2A8N3_9FLAO</name>
<evidence type="ECO:0000256" key="1">
    <source>
        <dbReference type="SAM" id="Phobius"/>
    </source>
</evidence>
<comment type="caution">
    <text evidence="2">The sequence shown here is derived from an EMBL/GenBank/DDBJ whole genome shotgun (WGS) entry which is preliminary data.</text>
</comment>
<dbReference type="AlphaFoldDB" id="A0A9X2A8N3"/>
<evidence type="ECO:0000313" key="3">
    <source>
        <dbReference type="Proteomes" id="UP001139344"/>
    </source>
</evidence>
<keyword evidence="1" id="KW-0812">Transmembrane</keyword>
<accession>A0A9X2A8N3</accession>
<feature type="transmembrane region" description="Helical" evidence="1">
    <location>
        <begin position="81"/>
        <end position="100"/>
    </location>
</feature>
<keyword evidence="1" id="KW-0472">Membrane</keyword>
<keyword evidence="3" id="KW-1185">Reference proteome</keyword>
<organism evidence="2 3">
    <name type="scientific">Christiangramia crocea</name>
    <dbReference type="NCBI Taxonomy" id="2904124"/>
    <lineage>
        <taxon>Bacteria</taxon>
        <taxon>Pseudomonadati</taxon>
        <taxon>Bacteroidota</taxon>
        <taxon>Flavobacteriia</taxon>
        <taxon>Flavobacteriales</taxon>
        <taxon>Flavobacteriaceae</taxon>
        <taxon>Christiangramia</taxon>
    </lineage>
</organism>
<dbReference type="RefSeq" id="WP_240100022.1">
    <property type="nucleotide sequence ID" value="NZ_JAJSON010000025.1"/>
</dbReference>
<reference evidence="2" key="1">
    <citation type="submission" date="2021-12" db="EMBL/GenBank/DDBJ databases">
        <title>Description of Gramella crocea sp. nov., a new bacterium isolated from activated sludge.</title>
        <authorList>
            <person name="Zhang X."/>
        </authorList>
    </citation>
    <scope>NUCLEOTIDE SEQUENCE</scope>
    <source>
        <strain evidence="2">YB25</strain>
    </source>
</reference>
<sequence>MKTNKPKYSENSGFKVPKDYFENFEDRMIRRLEEQEAVKLPVNESGFSVPDGYFESLDEKILKRTKDNTPTRVINLFKKEYLFYAAAVAAIFILMLGNFFQTESDQPIGWDDVEISAMENYIDEGYDMGFIDLNTSDYSEFILKDGKLIDDSDFYSVNSEAVIDYIDENIEDPTYILE</sequence>
<keyword evidence="1" id="KW-1133">Transmembrane helix</keyword>
<dbReference type="Proteomes" id="UP001139344">
    <property type="component" value="Unassembled WGS sequence"/>
</dbReference>
<gene>
    <name evidence="2" type="ORF">LU635_13520</name>
</gene>
<dbReference type="EMBL" id="JAJSON010000025">
    <property type="protein sequence ID" value="MCG9972662.1"/>
    <property type="molecule type" value="Genomic_DNA"/>
</dbReference>
<protein>
    <submittedName>
        <fullName evidence="2">Uncharacterized protein</fullName>
    </submittedName>
</protein>
<evidence type="ECO:0000313" key="2">
    <source>
        <dbReference type="EMBL" id="MCG9972662.1"/>
    </source>
</evidence>
<proteinExistence type="predicted"/>